<evidence type="ECO:0000256" key="1">
    <source>
        <dbReference type="SAM" id="SignalP"/>
    </source>
</evidence>
<evidence type="ECO:0000313" key="2">
    <source>
        <dbReference type="EMBL" id="PSJ41829.1"/>
    </source>
</evidence>
<accession>A0A2P7QV54</accession>
<name>A0A2P7QV54_9SPHN</name>
<feature type="signal peptide" evidence="1">
    <location>
        <begin position="1"/>
        <end position="46"/>
    </location>
</feature>
<protein>
    <submittedName>
        <fullName evidence="2">Uncharacterized protein</fullName>
    </submittedName>
</protein>
<feature type="chain" id="PRO_5015159483" evidence="1">
    <location>
        <begin position="47"/>
        <end position="202"/>
    </location>
</feature>
<evidence type="ECO:0000313" key="3">
    <source>
        <dbReference type="Proteomes" id="UP000241167"/>
    </source>
</evidence>
<dbReference type="Proteomes" id="UP000241167">
    <property type="component" value="Unassembled WGS sequence"/>
</dbReference>
<reference evidence="2 3" key="1">
    <citation type="submission" date="2018-03" db="EMBL/GenBank/DDBJ databases">
        <title>The draft genome of Sphingosinicella sp. GL-C-18.</title>
        <authorList>
            <person name="Liu L."/>
            <person name="Li L."/>
            <person name="Liang L."/>
            <person name="Zhang X."/>
            <person name="Wang T."/>
        </authorList>
    </citation>
    <scope>NUCLEOTIDE SEQUENCE [LARGE SCALE GENOMIC DNA]</scope>
    <source>
        <strain evidence="2 3">GL-C-18</strain>
    </source>
</reference>
<organism evidence="2 3">
    <name type="scientific">Allosphingosinicella deserti</name>
    <dbReference type="NCBI Taxonomy" id="2116704"/>
    <lineage>
        <taxon>Bacteria</taxon>
        <taxon>Pseudomonadati</taxon>
        <taxon>Pseudomonadota</taxon>
        <taxon>Alphaproteobacteria</taxon>
        <taxon>Sphingomonadales</taxon>
        <taxon>Sphingomonadaceae</taxon>
        <taxon>Allosphingosinicella</taxon>
    </lineage>
</organism>
<comment type="caution">
    <text evidence="2">The sequence shown here is derived from an EMBL/GenBank/DDBJ whole genome shotgun (WGS) entry which is preliminary data.</text>
</comment>
<dbReference type="AlphaFoldDB" id="A0A2P7QV54"/>
<proteinExistence type="predicted"/>
<keyword evidence="3" id="KW-1185">Reference proteome</keyword>
<dbReference type="EMBL" id="PXYI01000002">
    <property type="protein sequence ID" value="PSJ41829.1"/>
    <property type="molecule type" value="Genomic_DNA"/>
</dbReference>
<keyword evidence="1" id="KW-0732">Signal</keyword>
<gene>
    <name evidence="2" type="ORF">C7I55_06030</name>
</gene>
<sequence>MADAELIDFALARRRIVGNSPRMSSRFVSIALVAAFFVGSSGAAYAAEEDEFDPLKVDVVDAIECRLDPGTYTGFAFALDSEEAGYKARGWKKQESGNSFLAQYQLPEPVTVAGQATRTIVFSSSAIMALLDGDPQSFAAAEKINNAVPGGAKFLGERLVHSESETAEGMKITSTVKRVLSNVTSHPGKTLLGCSYTLEIED</sequence>